<proteinExistence type="predicted"/>
<evidence type="ECO:0000256" key="1">
    <source>
        <dbReference type="SAM" id="Phobius"/>
    </source>
</evidence>
<keyword evidence="1" id="KW-1133">Transmembrane helix</keyword>
<evidence type="ECO:0000313" key="3">
    <source>
        <dbReference type="Proteomes" id="UP001469365"/>
    </source>
</evidence>
<name>A0ABU9DNZ0_9BACL</name>
<sequence>MRLSRSTVAFTMYYRMILPLSIPSLETAAIMKFMLRVIDQPPLLHVIR</sequence>
<keyword evidence="1" id="KW-0812">Transmembrane</keyword>
<keyword evidence="3" id="KW-1185">Reference proteome</keyword>
<evidence type="ECO:0000313" key="2">
    <source>
        <dbReference type="EMBL" id="MEK8130585.1"/>
    </source>
</evidence>
<gene>
    <name evidence="2" type="ORF">WMW72_22005</name>
</gene>
<accession>A0ABU9DNZ0</accession>
<keyword evidence="1" id="KW-0472">Membrane</keyword>
<dbReference type="RefSeq" id="WP_341417720.1">
    <property type="nucleotide sequence ID" value="NZ_JBBPCC010000015.1"/>
</dbReference>
<reference evidence="2 3" key="1">
    <citation type="submission" date="2024-04" db="EMBL/GenBank/DDBJ databases">
        <title>draft genome sequnece of Paenibacillus filicis.</title>
        <authorList>
            <person name="Kim D.-U."/>
        </authorList>
    </citation>
    <scope>NUCLEOTIDE SEQUENCE [LARGE SCALE GENOMIC DNA]</scope>
    <source>
        <strain evidence="2 3">KACC14197</strain>
    </source>
</reference>
<dbReference type="EMBL" id="JBBPCC010000015">
    <property type="protein sequence ID" value="MEK8130585.1"/>
    <property type="molecule type" value="Genomic_DNA"/>
</dbReference>
<organism evidence="2 3">
    <name type="scientific">Paenibacillus filicis</name>
    <dbReference type="NCBI Taxonomy" id="669464"/>
    <lineage>
        <taxon>Bacteria</taxon>
        <taxon>Bacillati</taxon>
        <taxon>Bacillota</taxon>
        <taxon>Bacilli</taxon>
        <taxon>Bacillales</taxon>
        <taxon>Paenibacillaceae</taxon>
        <taxon>Paenibacillus</taxon>
    </lineage>
</organism>
<protein>
    <submittedName>
        <fullName evidence="2">Uncharacterized protein</fullName>
    </submittedName>
</protein>
<comment type="caution">
    <text evidence="2">The sequence shown here is derived from an EMBL/GenBank/DDBJ whole genome shotgun (WGS) entry which is preliminary data.</text>
</comment>
<feature type="transmembrane region" description="Helical" evidence="1">
    <location>
        <begin position="12"/>
        <end position="35"/>
    </location>
</feature>
<dbReference type="Proteomes" id="UP001469365">
    <property type="component" value="Unassembled WGS sequence"/>
</dbReference>